<dbReference type="Pfam" id="PF01420">
    <property type="entry name" value="Methylase_S"/>
    <property type="match status" value="2"/>
</dbReference>
<name>A0A316GBB5_9RHOB</name>
<organism evidence="6 7">
    <name type="scientific">Roseicyclus mahoneyensis</name>
    <dbReference type="NCBI Taxonomy" id="164332"/>
    <lineage>
        <taxon>Bacteria</taxon>
        <taxon>Pseudomonadati</taxon>
        <taxon>Pseudomonadota</taxon>
        <taxon>Alphaproteobacteria</taxon>
        <taxon>Rhodobacterales</taxon>
        <taxon>Roseobacteraceae</taxon>
        <taxon>Roseicyclus</taxon>
    </lineage>
</organism>
<dbReference type="EMBL" id="QGGW01000012">
    <property type="protein sequence ID" value="PWK57306.1"/>
    <property type="molecule type" value="Genomic_DNA"/>
</dbReference>
<reference evidence="6 7" key="1">
    <citation type="submission" date="2018-05" db="EMBL/GenBank/DDBJ databases">
        <title>Genomic Encyclopedia of Type Strains, Phase IV (KMG-IV): sequencing the most valuable type-strain genomes for metagenomic binning, comparative biology and taxonomic classification.</title>
        <authorList>
            <person name="Goeker M."/>
        </authorList>
    </citation>
    <scope>NUCLEOTIDE SEQUENCE [LARGE SCALE GENOMIC DNA]</scope>
    <source>
        <strain evidence="6 7">DSM 16097</strain>
    </source>
</reference>
<gene>
    <name evidence="6" type="ORF">C7455_11232</name>
</gene>
<feature type="domain" description="Type I restriction modification DNA specificity" evidence="4">
    <location>
        <begin position="333"/>
        <end position="487"/>
    </location>
</feature>
<keyword evidence="2" id="KW-0680">Restriction system</keyword>
<dbReference type="InterPro" id="IPR044946">
    <property type="entry name" value="Restrct_endonuc_typeI_TRD_sf"/>
</dbReference>
<dbReference type="SUPFAM" id="SSF81301">
    <property type="entry name" value="Nucleotidyltransferase"/>
    <property type="match status" value="1"/>
</dbReference>
<evidence type="ECO:0000256" key="2">
    <source>
        <dbReference type="ARBA" id="ARBA00022747"/>
    </source>
</evidence>
<dbReference type="Gene3D" id="1.10.287.1120">
    <property type="entry name" value="Bipartite methylase S protein"/>
    <property type="match status" value="1"/>
</dbReference>
<feature type="domain" description="Polymerase beta nucleotidyltransferase" evidence="5">
    <location>
        <begin position="25"/>
        <end position="93"/>
    </location>
</feature>
<dbReference type="Pfam" id="PF18765">
    <property type="entry name" value="Polbeta"/>
    <property type="match status" value="1"/>
</dbReference>
<dbReference type="GO" id="GO:0009307">
    <property type="term" value="P:DNA restriction-modification system"/>
    <property type="evidence" value="ECO:0007669"/>
    <property type="project" value="UniProtKB-KW"/>
</dbReference>
<evidence type="ECO:0000259" key="5">
    <source>
        <dbReference type="Pfam" id="PF18765"/>
    </source>
</evidence>
<comment type="similarity">
    <text evidence="1">Belongs to the type-I restriction system S methylase family.</text>
</comment>
<accession>A0A316GBB5</accession>
<evidence type="ECO:0000313" key="6">
    <source>
        <dbReference type="EMBL" id="PWK57306.1"/>
    </source>
</evidence>
<dbReference type="InterPro" id="IPR041633">
    <property type="entry name" value="Polbeta"/>
</dbReference>
<evidence type="ECO:0000259" key="4">
    <source>
        <dbReference type="Pfam" id="PF01420"/>
    </source>
</evidence>
<dbReference type="GO" id="GO:0003677">
    <property type="term" value="F:DNA binding"/>
    <property type="evidence" value="ECO:0007669"/>
    <property type="project" value="UniProtKB-KW"/>
</dbReference>
<dbReference type="Gene3D" id="3.90.220.20">
    <property type="entry name" value="DNA methylase specificity domains"/>
    <property type="match status" value="2"/>
</dbReference>
<evidence type="ECO:0000256" key="3">
    <source>
        <dbReference type="ARBA" id="ARBA00023125"/>
    </source>
</evidence>
<dbReference type="OrthoDB" id="512700at2"/>
<dbReference type="SUPFAM" id="SSF116734">
    <property type="entry name" value="DNA methylase specificity domain"/>
    <property type="match status" value="2"/>
</dbReference>
<dbReference type="Proteomes" id="UP000245708">
    <property type="component" value="Unassembled WGS sequence"/>
</dbReference>
<dbReference type="InterPro" id="IPR052021">
    <property type="entry name" value="Type-I_RS_S_subunit"/>
</dbReference>
<feature type="domain" description="Type I restriction modification DNA specificity" evidence="4">
    <location>
        <begin position="99"/>
        <end position="275"/>
    </location>
</feature>
<protein>
    <submittedName>
        <fullName evidence="6">Type I restriction enzyme S subunit</fullName>
    </submittedName>
</protein>
<dbReference type="CDD" id="cd05403">
    <property type="entry name" value="NT_KNTase_like"/>
    <property type="match status" value="1"/>
</dbReference>
<dbReference type="PANTHER" id="PTHR30408:SF13">
    <property type="entry name" value="TYPE I RESTRICTION ENZYME HINDI SPECIFICITY SUBUNIT"/>
    <property type="match status" value="1"/>
</dbReference>
<sequence length="512" mass="56129">MTAKIDISPEQLAIVQVLLKDHLPNGTLAWAFGSRVTWTAKPFSDLDIALEGAEPLPSEVLIDLEEAFEASDLPWKVDVIDLNAVSPEFREIVERQRVPADWRDLQLHEVGKIVTGKTPPTSNPDFYDGYIPFVTPSDMDGRRRIETTARNLSADGAKKVGSSYVDRPAISVSCIGSDMGKAALVDPPFVSNQQINSVIVSDDYDRLFIYYNLSARKEEIRNRAGGAAQPIMNKSDFGKLNIYAPFKPEQTRISNILGTLDDKIELNRRMNETLEAMARAVFRDWFVDFGPTRRKAAGTADPAAILGGLLPDPTQAAPLAALFPDSFGANGLPEGWEEREVGSFAKLKGGKQLPKTEFVEDGDIPVFGGAGLMGNTDKANASGYVISVGRVGAYCGNFVAHRGRAWINNNASFFELENGTKPEWFFYALRELDLTTIRKGAAQPFVSNSDIAKLSLVFPGDPVLETFHGILLPLVQLIEANEQENQTLAATRDLLLPKLMSGELRLTGVEDL</sequence>
<dbReference type="AlphaFoldDB" id="A0A316GBB5"/>
<dbReference type="Gene3D" id="3.30.460.10">
    <property type="entry name" value="Beta Polymerase, domain 2"/>
    <property type="match status" value="1"/>
</dbReference>
<dbReference type="InterPro" id="IPR000055">
    <property type="entry name" value="Restrct_endonuc_typeI_TRD"/>
</dbReference>
<dbReference type="RefSeq" id="WP_109670542.1">
    <property type="nucleotide sequence ID" value="NZ_QGGW01000012.1"/>
</dbReference>
<keyword evidence="3" id="KW-0238">DNA-binding</keyword>
<evidence type="ECO:0000256" key="1">
    <source>
        <dbReference type="ARBA" id="ARBA00010923"/>
    </source>
</evidence>
<dbReference type="CDD" id="cd17516">
    <property type="entry name" value="RMtype1_S_HinAWORF1578P-TRD2-CR2_like"/>
    <property type="match status" value="1"/>
</dbReference>
<proteinExistence type="inferred from homology"/>
<dbReference type="InterPro" id="IPR043519">
    <property type="entry name" value="NT_sf"/>
</dbReference>
<dbReference type="PANTHER" id="PTHR30408">
    <property type="entry name" value="TYPE-1 RESTRICTION ENZYME ECOKI SPECIFICITY PROTEIN"/>
    <property type="match status" value="1"/>
</dbReference>
<comment type="caution">
    <text evidence="6">The sequence shown here is derived from an EMBL/GenBank/DDBJ whole genome shotgun (WGS) entry which is preliminary data.</text>
</comment>
<keyword evidence="7" id="KW-1185">Reference proteome</keyword>
<evidence type="ECO:0000313" key="7">
    <source>
        <dbReference type="Proteomes" id="UP000245708"/>
    </source>
</evidence>